<evidence type="ECO:0000313" key="10">
    <source>
        <dbReference type="EMBL" id="RGS67698.1"/>
    </source>
</evidence>
<dbReference type="AlphaFoldDB" id="A0A395XQZ2"/>
<reference evidence="17 18" key="1">
    <citation type="submission" date="2018-08" db="EMBL/GenBank/DDBJ databases">
        <title>A genome reference for cultivated species of the human gut microbiota.</title>
        <authorList>
            <person name="Zou Y."/>
            <person name="Xue W."/>
            <person name="Luo G."/>
        </authorList>
    </citation>
    <scope>NUCLEOTIDE SEQUENCE [LARGE SCALE GENOMIC DNA]</scope>
    <source>
        <strain evidence="12 18">AF12-11</strain>
        <strain evidence="11 19">AF19-4AC</strain>
        <strain evidence="10 24">AF21-25</strain>
        <strain evidence="16 22">AF31-13BH</strain>
        <strain evidence="15 23">AM23-7AC</strain>
        <strain evidence="14 20">AM37-5</strain>
        <strain evidence="13 21">AM46-16</strain>
        <strain evidence="9 17">OM02-12</strain>
    </source>
</reference>
<evidence type="ECO:0000313" key="15">
    <source>
        <dbReference type="EMBL" id="RHF78795.1"/>
    </source>
</evidence>
<dbReference type="Proteomes" id="UP000580130">
    <property type="component" value="Unassembled WGS sequence"/>
</dbReference>
<keyword evidence="7" id="KW-1003">Cell membrane</keyword>
<comment type="caution">
    <text evidence="12">The sequence shown here is derived from an EMBL/GenBank/DDBJ whole genome shotgun (WGS) entry which is preliminary data.</text>
</comment>
<keyword evidence="6 7" id="KW-0066">ATP synthesis</keyword>
<evidence type="ECO:0000313" key="16">
    <source>
        <dbReference type="EMBL" id="RHN18180.1"/>
    </source>
</evidence>
<dbReference type="Proteomes" id="UP000285652">
    <property type="component" value="Unassembled WGS sequence"/>
</dbReference>
<dbReference type="HAMAP" id="MF_01416">
    <property type="entry name" value="ATP_synth_delta_bact"/>
    <property type="match status" value="1"/>
</dbReference>
<evidence type="ECO:0000313" key="23">
    <source>
        <dbReference type="Proteomes" id="UP000285666"/>
    </source>
</evidence>
<keyword evidence="17" id="KW-1185">Reference proteome</keyword>
<comment type="function">
    <text evidence="7">F(1)F(0) ATP synthase produces ATP from ADP in the presence of a proton or sodium gradient. F-type ATPases consist of two structural domains, F(1) containing the extramembraneous catalytic core and F(0) containing the membrane proton channel, linked together by a central stalk and a peripheral stalk. During catalysis, ATP synthesis in the catalytic domain of F(1) is coupled via a rotary mechanism of the central stalk subunits to proton translocation.</text>
</comment>
<dbReference type="PANTHER" id="PTHR11910">
    <property type="entry name" value="ATP SYNTHASE DELTA CHAIN"/>
    <property type="match status" value="1"/>
</dbReference>
<evidence type="ECO:0000313" key="8">
    <source>
        <dbReference type="EMBL" id="NME57637.1"/>
    </source>
</evidence>
<dbReference type="Proteomes" id="UP000283630">
    <property type="component" value="Unassembled WGS sequence"/>
</dbReference>
<evidence type="ECO:0000256" key="1">
    <source>
        <dbReference type="ARBA" id="ARBA00004370"/>
    </source>
</evidence>
<dbReference type="Proteomes" id="UP000285666">
    <property type="component" value="Unassembled WGS sequence"/>
</dbReference>
<dbReference type="EMBL" id="QSEW01000006">
    <property type="protein sequence ID" value="RHA00058.1"/>
    <property type="molecule type" value="Genomic_DNA"/>
</dbReference>
<keyword evidence="4 7" id="KW-0406">Ion transport</keyword>
<comment type="subcellular location">
    <subcellularLocation>
        <location evidence="7">Cell membrane</location>
        <topology evidence="7">Peripheral membrane protein</topology>
    </subcellularLocation>
    <subcellularLocation>
        <location evidence="1">Membrane</location>
    </subcellularLocation>
</comment>
<dbReference type="EMBL" id="JABAFX010000022">
    <property type="protein sequence ID" value="NME57637.1"/>
    <property type="molecule type" value="Genomic_DNA"/>
</dbReference>
<dbReference type="EMBL" id="QSAJ01000016">
    <property type="protein sequence ID" value="RGW53376.1"/>
    <property type="molecule type" value="Genomic_DNA"/>
</dbReference>
<evidence type="ECO:0000313" key="11">
    <source>
        <dbReference type="EMBL" id="RGT09059.1"/>
    </source>
</evidence>
<gene>
    <name evidence="7 12" type="primary">atpH</name>
    <name evidence="15" type="ORF">DW658_08085</name>
    <name evidence="14" type="ORF">DW860_07685</name>
    <name evidence="13" type="ORF">DW957_07360</name>
    <name evidence="12" type="ORF">DWV67_07790</name>
    <name evidence="11" type="ORF">DWX53_08570</name>
    <name evidence="10" type="ORF">DWX78_13875</name>
    <name evidence="16" type="ORF">DWZ24_02875</name>
    <name evidence="9" type="ORF">DXB12_10515</name>
    <name evidence="8" type="ORF">HF855_09460</name>
</gene>
<dbReference type="Proteomes" id="UP000261055">
    <property type="component" value="Unassembled WGS sequence"/>
</dbReference>
<dbReference type="EMBL" id="QRWH01000006">
    <property type="protein sequence ID" value="RGT09059.1"/>
    <property type="molecule type" value="Genomic_DNA"/>
</dbReference>
<reference evidence="8 25" key="2">
    <citation type="submission" date="2020-04" db="EMBL/GenBank/DDBJ databases">
        <authorList>
            <person name="Hitch T.C.A."/>
            <person name="Wylensek D."/>
            <person name="Clavel T."/>
        </authorList>
    </citation>
    <scope>NUCLEOTIDE SEQUENCE [LARGE SCALE GENOMIC DNA]</scope>
    <source>
        <strain evidence="8 25">BSM-383-APC-5F</strain>
    </source>
</reference>
<dbReference type="EMBL" id="QRVU01000098">
    <property type="protein sequence ID" value="RGS67698.1"/>
    <property type="molecule type" value="Genomic_DNA"/>
</dbReference>
<evidence type="ECO:0000313" key="25">
    <source>
        <dbReference type="Proteomes" id="UP000580130"/>
    </source>
</evidence>
<dbReference type="PRINTS" id="PR00125">
    <property type="entry name" value="ATPASEDELTA"/>
</dbReference>
<evidence type="ECO:0000256" key="5">
    <source>
        <dbReference type="ARBA" id="ARBA00023136"/>
    </source>
</evidence>
<proteinExistence type="inferred from homology"/>
<evidence type="ECO:0000256" key="4">
    <source>
        <dbReference type="ARBA" id="ARBA00023065"/>
    </source>
</evidence>
<dbReference type="EMBL" id="QSHK01000004">
    <property type="protein sequence ID" value="RHC08170.1"/>
    <property type="molecule type" value="Genomic_DNA"/>
</dbReference>
<keyword evidence="12" id="KW-0378">Hydrolase</keyword>
<keyword evidence="2 7" id="KW-0813">Transport</keyword>
<dbReference type="EMBL" id="QRHN01000009">
    <property type="protein sequence ID" value="RHF78795.1"/>
    <property type="molecule type" value="Genomic_DNA"/>
</dbReference>
<dbReference type="SUPFAM" id="SSF47928">
    <property type="entry name" value="N-terminal domain of the delta subunit of the F1F0-ATP synthase"/>
    <property type="match status" value="1"/>
</dbReference>
<dbReference type="InterPro" id="IPR026015">
    <property type="entry name" value="ATP_synth_OSCP/delta_N_sf"/>
</dbReference>
<evidence type="ECO:0000313" key="12">
    <source>
        <dbReference type="EMBL" id="RGW53376.1"/>
    </source>
</evidence>
<organism evidence="12 18">
    <name type="scientific">Dorea formicigenerans</name>
    <dbReference type="NCBI Taxonomy" id="39486"/>
    <lineage>
        <taxon>Bacteria</taxon>
        <taxon>Bacillati</taxon>
        <taxon>Bacillota</taxon>
        <taxon>Clostridia</taxon>
        <taxon>Lachnospirales</taxon>
        <taxon>Lachnospiraceae</taxon>
        <taxon>Dorea</taxon>
    </lineage>
</organism>
<dbReference type="InterPro" id="IPR000711">
    <property type="entry name" value="ATPase_OSCP/dsu"/>
</dbReference>
<keyword evidence="3 7" id="KW-0375">Hydrogen ion transport</keyword>
<sequence length="178" mass="20911">MTAKTSNTVKFVQPAAKRYARVLYELEIPKADIEKTKEIFCQVPEVYEVLLNPVITAKNKYSVIEQIFPKSICNFLKVTCENQRMGMLWDIFESYDKYCEEQQQVMTATLICVDEPDEEQAEKMKTFIMDKYHKSKVNLEVEKDPSLLGGFILRAGSDEYDWSIRGRMNRLEQKLTWR</sequence>
<evidence type="ECO:0000313" key="19">
    <source>
        <dbReference type="Proteomes" id="UP000283630"/>
    </source>
</evidence>
<evidence type="ECO:0000313" key="17">
    <source>
        <dbReference type="Proteomes" id="UP000261055"/>
    </source>
</evidence>
<dbReference type="Pfam" id="PF00213">
    <property type="entry name" value="OSCP"/>
    <property type="match status" value="1"/>
</dbReference>
<evidence type="ECO:0000256" key="3">
    <source>
        <dbReference type="ARBA" id="ARBA00022781"/>
    </source>
</evidence>
<evidence type="ECO:0000313" key="13">
    <source>
        <dbReference type="EMBL" id="RHA00058.1"/>
    </source>
</evidence>
<dbReference type="RefSeq" id="WP_117613738.1">
    <property type="nucleotide sequence ID" value="NZ_AP031430.1"/>
</dbReference>
<dbReference type="Proteomes" id="UP000284742">
    <property type="component" value="Unassembled WGS sequence"/>
</dbReference>
<keyword evidence="5 7" id="KW-0472">Membrane</keyword>
<dbReference type="GO" id="GO:0045259">
    <property type="term" value="C:proton-transporting ATP synthase complex"/>
    <property type="evidence" value="ECO:0007669"/>
    <property type="project" value="UniProtKB-KW"/>
</dbReference>
<accession>A0A395XQZ2</accession>
<evidence type="ECO:0000256" key="6">
    <source>
        <dbReference type="ARBA" id="ARBA00023310"/>
    </source>
</evidence>
<evidence type="ECO:0000313" key="21">
    <source>
        <dbReference type="Proteomes" id="UP000284962"/>
    </source>
</evidence>
<dbReference type="EMBL" id="QRQQ01000002">
    <property type="protein sequence ID" value="RHN18180.1"/>
    <property type="molecule type" value="Genomic_DNA"/>
</dbReference>
<dbReference type="Proteomes" id="UP000284962">
    <property type="component" value="Unassembled WGS sequence"/>
</dbReference>
<evidence type="ECO:0000313" key="9">
    <source>
        <dbReference type="EMBL" id="RGO49526.1"/>
    </source>
</evidence>
<dbReference type="NCBIfam" id="TIGR01145">
    <property type="entry name" value="ATP_synt_delta"/>
    <property type="match status" value="1"/>
</dbReference>
<dbReference type="GO" id="GO:0005886">
    <property type="term" value="C:plasma membrane"/>
    <property type="evidence" value="ECO:0007669"/>
    <property type="project" value="UniProtKB-SubCell"/>
</dbReference>
<evidence type="ECO:0000313" key="20">
    <source>
        <dbReference type="Proteomes" id="UP000284742"/>
    </source>
</evidence>
<dbReference type="GO" id="GO:0046933">
    <property type="term" value="F:proton-transporting ATP synthase activity, rotational mechanism"/>
    <property type="evidence" value="ECO:0007669"/>
    <property type="project" value="UniProtKB-UniRule"/>
</dbReference>
<evidence type="ECO:0000313" key="14">
    <source>
        <dbReference type="EMBL" id="RHC08170.1"/>
    </source>
</evidence>
<evidence type="ECO:0000313" key="18">
    <source>
        <dbReference type="Proteomes" id="UP000266376"/>
    </source>
</evidence>
<comment type="function">
    <text evidence="7">This protein is part of the stalk that links CF(0) to CF(1). It either transmits conformational changes from CF(0) to CF(1) or is implicated in proton conduction.</text>
</comment>
<name>A0A395XQZ2_9FIRM</name>
<evidence type="ECO:0000313" key="22">
    <source>
        <dbReference type="Proteomes" id="UP000285652"/>
    </source>
</evidence>
<dbReference type="Proteomes" id="UP000266376">
    <property type="component" value="Unassembled WGS sequence"/>
</dbReference>
<evidence type="ECO:0000313" key="24">
    <source>
        <dbReference type="Proteomes" id="UP000285981"/>
    </source>
</evidence>
<dbReference type="EMBL" id="QSVQ01000012">
    <property type="protein sequence ID" value="RGO49526.1"/>
    <property type="molecule type" value="Genomic_DNA"/>
</dbReference>
<comment type="similarity">
    <text evidence="7">Belongs to the ATPase delta chain family.</text>
</comment>
<dbReference type="Gene3D" id="1.10.520.20">
    <property type="entry name" value="N-terminal domain of the delta subunit of the F1F0-ATP synthase"/>
    <property type="match status" value="1"/>
</dbReference>
<dbReference type="Proteomes" id="UP000285981">
    <property type="component" value="Unassembled WGS sequence"/>
</dbReference>
<evidence type="ECO:0000256" key="7">
    <source>
        <dbReference type="HAMAP-Rule" id="MF_01416"/>
    </source>
</evidence>
<dbReference type="GO" id="GO:0016787">
    <property type="term" value="F:hydrolase activity"/>
    <property type="evidence" value="ECO:0007669"/>
    <property type="project" value="UniProtKB-KW"/>
</dbReference>
<evidence type="ECO:0000256" key="2">
    <source>
        <dbReference type="ARBA" id="ARBA00022448"/>
    </source>
</evidence>
<protein>
    <recommendedName>
        <fullName evidence="7">ATP synthase subunit delta</fullName>
    </recommendedName>
    <alternativeName>
        <fullName evidence="7">ATP synthase F(1) sector subunit delta</fullName>
    </alternativeName>
    <alternativeName>
        <fullName evidence="7">F-type ATPase subunit delta</fullName>
        <shortName evidence="7">F-ATPase subunit delta</shortName>
    </alternativeName>
</protein>
<keyword evidence="7" id="KW-0139">CF(1)</keyword>